<dbReference type="EMBL" id="CAMKVN010001074">
    <property type="protein sequence ID" value="CAI2173517.1"/>
    <property type="molecule type" value="Genomic_DNA"/>
</dbReference>
<accession>A0A9W4WRI5</accession>
<evidence type="ECO:0000313" key="2">
    <source>
        <dbReference type="Proteomes" id="UP001153678"/>
    </source>
</evidence>
<comment type="caution">
    <text evidence="1">The sequence shown here is derived from an EMBL/GenBank/DDBJ whole genome shotgun (WGS) entry which is preliminary data.</text>
</comment>
<dbReference type="AlphaFoldDB" id="A0A9W4WRI5"/>
<gene>
    <name evidence="1" type="ORF">FWILDA_LOCUS6125</name>
</gene>
<protein>
    <submittedName>
        <fullName evidence="1">17683_t:CDS:1</fullName>
    </submittedName>
</protein>
<name>A0A9W4WRI5_9GLOM</name>
<evidence type="ECO:0000313" key="1">
    <source>
        <dbReference type="EMBL" id="CAI2173517.1"/>
    </source>
</evidence>
<keyword evidence="2" id="KW-1185">Reference proteome</keyword>
<dbReference type="Proteomes" id="UP001153678">
    <property type="component" value="Unassembled WGS sequence"/>
</dbReference>
<reference evidence="1" key="1">
    <citation type="submission" date="2022-08" db="EMBL/GenBank/DDBJ databases">
        <authorList>
            <person name="Kallberg Y."/>
            <person name="Tangrot J."/>
            <person name="Rosling A."/>
        </authorList>
    </citation>
    <scope>NUCLEOTIDE SEQUENCE</scope>
    <source>
        <strain evidence="1">Wild A</strain>
    </source>
</reference>
<sequence>MDLSLFLTEIHPKDMDFDIKKLCEYISMLSMLSDFGPCKRKNKLDFSGKKLDIPALLFY</sequence>
<proteinExistence type="predicted"/>
<organism evidence="1 2">
    <name type="scientific">Funneliformis geosporum</name>
    <dbReference type="NCBI Taxonomy" id="1117311"/>
    <lineage>
        <taxon>Eukaryota</taxon>
        <taxon>Fungi</taxon>
        <taxon>Fungi incertae sedis</taxon>
        <taxon>Mucoromycota</taxon>
        <taxon>Glomeromycotina</taxon>
        <taxon>Glomeromycetes</taxon>
        <taxon>Glomerales</taxon>
        <taxon>Glomeraceae</taxon>
        <taxon>Funneliformis</taxon>
    </lineage>
</organism>